<feature type="transmembrane region" description="Helical" evidence="1">
    <location>
        <begin position="219"/>
        <end position="240"/>
    </location>
</feature>
<dbReference type="STRING" id="1817895.AUJ95_09050"/>
<feature type="transmembrane region" description="Helical" evidence="1">
    <location>
        <begin position="172"/>
        <end position="198"/>
    </location>
</feature>
<keyword evidence="1" id="KW-0472">Membrane</keyword>
<feature type="transmembrane region" description="Helical" evidence="1">
    <location>
        <begin position="56"/>
        <end position="73"/>
    </location>
</feature>
<protein>
    <submittedName>
        <fullName evidence="2">Cation transporter</fullName>
    </submittedName>
</protein>
<name>A0A1J5DKL3_9BACT</name>
<gene>
    <name evidence="2" type="ORF">AUJ95_09050</name>
</gene>
<feature type="transmembrane region" description="Helical" evidence="1">
    <location>
        <begin position="30"/>
        <end position="49"/>
    </location>
</feature>
<keyword evidence="1" id="KW-1133">Transmembrane helix</keyword>
<dbReference type="AlphaFoldDB" id="A0A1J5DKL3"/>
<accession>A0A1J5DKL3</accession>
<reference evidence="2 3" key="1">
    <citation type="journal article" date="2016" name="Environ. Microbiol.">
        <title>Genomic resolution of a cold subsurface aquifer community provides metabolic insights for novel microbes adapted to high CO concentrations.</title>
        <authorList>
            <person name="Probst A.J."/>
            <person name="Castelle C.J."/>
            <person name="Singh A."/>
            <person name="Brown C.T."/>
            <person name="Anantharaman K."/>
            <person name="Sharon I."/>
            <person name="Hug L.A."/>
            <person name="Burstein D."/>
            <person name="Emerson J.B."/>
            <person name="Thomas B.C."/>
            <person name="Banfield J.F."/>
        </authorList>
    </citation>
    <scope>NUCLEOTIDE SEQUENCE [LARGE SCALE GENOMIC DNA]</scope>
    <source>
        <strain evidence="2">CG2_30_40_21</strain>
    </source>
</reference>
<feature type="transmembrane region" description="Helical" evidence="1">
    <location>
        <begin position="93"/>
        <end position="120"/>
    </location>
</feature>
<sequence length="343" mass="37947">MITGLLIILIFVLVLPFVLKKVEEELEFFLFVMGAIAVSITEQWSGHLIKECLTEPLKITAAIFLAGILFRLIQKPLSQNLNRVVEKLGLKPFVFLLVVGLGMLSSIITAIISALILVEIISFLKLDRKTEIKIIIIACFSIGFGASLIPIGEPLSTIAIAKLRGEPYLADFWFLFRLLGIYLIPGIIMLGLIAAKLIGKERGTEYGLKEDRLEDFKSITIRTLRVYLFITALILLGSGFKPLVDMYISNVPFYVLYWVNIVSAVLDNATIIAAEIGPALSLIQIKYALLAAIISGGMLIPGNIPNIIASNKLKIKSKDWAKIGIPMGLTLMLIYFILLMLVR</sequence>
<feature type="transmembrane region" description="Helical" evidence="1">
    <location>
        <begin position="320"/>
        <end position="342"/>
    </location>
</feature>
<feature type="transmembrane region" description="Helical" evidence="1">
    <location>
        <begin position="132"/>
        <end position="152"/>
    </location>
</feature>
<dbReference type="Proteomes" id="UP000183085">
    <property type="component" value="Unassembled WGS sequence"/>
</dbReference>
<evidence type="ECO:0000256" key="1">
    <source>
        <dbReference type="SAM" id="Phobius"/>
    </source>
</evidence>
<evidence type="ECO:0000313" key="3">
    <source>
        <dbReference type="Proteomes" id="UP000183085"/>
    </source>
</evidence>
<feature type="transmembrane region" description="Helical" evidence="1">
    <location>
        <begin position="287"/>
        <end position="308"/>
    </location>
</feature>
<dbReference type="PIRSF" id="PIRSF019205">
    <property type="entry name" value="DUF1646"/>
    <property type="match status" value="1"/>
</dbReference>
<dbReference type="Pfam" id="PF07854">
    <property type="entry name" value="DUF1646"/>
    <property type="match status" value="1"/>
</dbReference>
<proteinExistence type="predicted"/>
<keyword evidence="1" id="KW-0812">Transmembrane</keyword>
<comment type="caution">
    <text evidence="2">The sequence shown here is derived from an EMBL/GenBank/DDBJ whole genome shotgun (WGS) entry which is preliminary data.</text>
</comment>
<evidence type="ECO:0000313" key="2">
    <source>
        <dbReference type="EMBL" id="OIP36761.1"/>
    </source>
</evidence>
<organism evidence="2 3">
    <name type="scientific">Candidatus Desantisbacteria bacterium CG2_30_40_21</name>
    <dbReference type="NCBI Taxonomy" id="1817895"/>
    <lineage>
        <taxon>Bacteria</taxon>
        <taxon>Candidatus Desantisiibacteriota</taxon>
    </lineage>
</organism>
<dbReference type="InterPro" id="IPR012443">
    <property type="entry name" value="DUF1646"/>
</dbReference>
<dbReference type="EMBL" id="MNYI01000233">
    <property type="protein sequence ID" value="OIP36761.1"/>
    <property type="molecule type" value="Genomic_DNA"/>
</dbReference>